<dbReference type="GO" id="GO:0015074">
    <property type="term" value="P:DNA integration"/>
    <property type="evidence" value="ECO:0007669"/>
    <property type="project" value="InterPro"/>
</dbReference>
<dbReference type="GO" id="GO:0003677">
    <property type="term" value="F:DNA binding"/>
    <property type="evidence" value="ECO:0007669"/>
    <property type="project" value="InterPro"/>
</dbReference>
<dbReference type="GO" id="GO:0006310">
    <property type="term" value="P:DNA recombination"/>
    <property type="evidence" value="ECO:0007669"/>
    <property type="project" value="UniProtKB-KW"/>
</dbReference>
<organism evidence="2 3">
    <name type="scientific">Candidatus Sulfurimonas marisnigri</name>
    <dbReference type="NCBI Taxonomy" id="2740405"/>
    <lineage>
        <taxon>Bacteria</taxon>
        <taxon>Pseudomonadati</taxon>
        <taxon>Campylobacterota</taxon>
        <taxon>Epsilonproteobacteria</taxon>
        <taxon>Campylobacterales</taxon>
        <taxon>Sulfurimonadaceae</taxon>
        <taxon>Sulfurimonas</taxon>
    </lineage>
</organism>
<dbReference type="NCBIfam" id="NF041502">
    <property type="entry name" value="integrase_1"/>
    <property type="match status" value="1"/>
</dbReference>
<dbReference type="Proteomes" id="UP000593836">
    <property type="component" value="Chromosome"/>
</dbReference>
<keyword evidence="3" id="KW-1185">Reference proteome</keyword>
<evidence type="ECO:0000313" key="2">
    <source>
        <dbReference type="EMBL" id="QOY55171.1"/>
    </source>
</evidence>
<reference evidence="2 3" key="1">
    <citation type="submission" date="2020-05" db="EMBL/GenBank/DDBJ databases">
        <title>Sulfurimonas marisnigri, sp. nov., and Sulfurimonas baltica, sp. nov., manganese oxide reducing chemolithoautotrophs of the class Epsilonproteobacteria isolated from the pelagic redoxclines of the Black and Baltic Seas and emended description of the genus Sulfurimonas.</title>
        <authorList>
            <person name="Henkel J.V."/>
            <person name="Laudan C."/>
            <person name="Werner J."/>
            <person name="Neu T."/>
            <person name="Plewe S."/>
            <person name="Sproer C."/>
            <person name="Bunk B."/>
            <person name="Schulz-Vogt H.N."/>
        </authorList>
    </citation>
    <scope>NUCLEOTIDE SEQUENCE [LARGE SCALE GENOMIC DNA]</scope>
    <source>
        <strain evidence="2 3">SoZ1</strain>
    </source>
</reference>
<dbReference type="InterPro" id="IPR011010">
    <property type="entry name" value="DNA_brk_join_enz"/>
</dbReference>
<dbReference type="RefSeq" id="WP_194367213.1">
    <property type="nucleotide sequence ID" value="NZ_CP054493.1"/>
</dbReference>
<name>A0A7S7M160_9BACT</name>
<dbReference type="KEGG" id="smas:HUE87_02720"/>
<evidence type="ECO:0000313" key="3">
    <source>
        <dbReference type="Proteomes" id="UP000593836"/>
    </source>
</evidence>
<protein>
    <submittedName>
        <fullName evidence="2">Site-specific integrase</fullName>
    </submittedName>
</protein>
<proteinExistence type="predicted"/>
<dbReference type="CDD" id="cd00397">
    <property type="entry name" value="DNA_BRE_C"/>
    <property type="match status" value="1"/>
</dbReference>
<gene>
    <name evidence="2" type="ORF">HUE87_02720</name>
</gene>
<sequence>MILIQEDNFQSQELLPNECITKDGFKFNPNLDVWIFSDISKNTRFDFTKLGFIDTDIYGIKRTFIWYLENKSMSHSINMYDLLLRLLNYIYKLKNEIIKEVSIKDLKSYKSSLDKKHMWYLSSLSGFLKKWYEMGYTGLSNEAYEYLKEVNLPGNQKGQAVLTMDPYDGPFTDLELELIQDTLNNKYAKNEISDSDFLLVWLMIIYGSRPIQFALLKVIDIKSFQKQDSSNEYIISIPRVKNRKKARSEFKQRILPSEIGQPMLEYADEAKNQFLNILEDPNQAPLFPASSNKRTGELAYHSTSGDITDRIQLVISKFNLISERTEEKLHITSTRFRRTIGTRAAVEGHGELIIAEILDHTDTQNVGVYVQSLPEIIERIDKAIATYMAPIAQAFAGKLVKDKSTATRFDDPTSDIIDPKVDPSCKAMGKCGTYAFCSLSAPLACYTCNSFQAWVDGPHEKLFEHLLKEREVLLKTTDYRIASINDKTILAVAQVIIECRRYKEENAQELIV</sequence>
<dbReference type="EMBL" id="CP054493">
    <property type="protein sequence ID" value="QOY55171.1"/>
    <property type="molecule type" value="Genomic_DNA"/>
</dbReference>
<dbReference type="InterPro" id="IPR048120">
    <property type="entry name" value="Integrase-like"/>
</dbReference>
<evidence type="ECO:0000256" key="1">
    <source>
        <dbReference type="ARBA" id="ARBA00023172"/>
    </source>
</evidence>
<keyword evidence="1" id="KW-0233">DNA recombination</keyword>
<dbReference type="Gene3D" id="1.10.443.10">
    <property type="entry name" value="Intergrase catalytic core"/>
    <property type="match status" value="1"/>
</dbReference>
<dbReference type="AlphaFoldDB" id="A0A7S7M160"/>
<dbReference type="InterPro" id="IPR013762">
    <property type="entry name" value="Integrase-like_cat_sf"/>
</dbReference>
<accession>A0A7S7M160</accession>
<dbReference type="SUPFAM" id="SSF56349">
    <property type="entry name" value="DNA breaking-rejoining enzymes"/>
    <property type="match status" value="1"/>
</dbReference>